<feature type="domain" description="DUF4158" evidence="7">
    <location>
        <begin position="3"/>
        <end position="163"/>
    </location>
</feature>
<feature type="domain" description="Tn3 transposase DDE" evidence="6">
    <location>
        <begin position="582"/>
        <end position="968"/>
    </location>
</feature>
<dbReference type="Proteomes" id="UP001596270">
    <property type="component" value="Unassembled WGS sequence"/>
</dbReference>
<reference evidence="9" key="1">
    <citation type="journal article" date="2019" name="Int. J. Syst. Evol. Microbiol.">
        <title>The Global Catalogue of Microorganisms (GCM) 10K type strain sequencing project: providing services to taxonomists for standard genome sequencing and annotation.</title>
        <authorList>
            <consortium name="The Broad Institute Genomics Platform"/>
            <consortium name="The Broad Institute Genome Sequencing Center for Infectious Disease"/>
            <person name="Wu L."/>
            <person name="Ma J."/>
        </authorList>
    </citation>
    <scope>NUCLEOTIDE SEQUENCE [LARGE SCALE GENOMIC DNA]</scope>
    <source>
        <strain evidence="9">CCUG 39402</strain>
    </source>
</reference>
<dbReference type="NCBIfam" id="NF033527">
    <property type="entry name" value="transpos_Tn3"/>
    <property type="match status" value="1"/>
</dbReference>
<evidence type="ECO:0000259" key="6">
    <source>
        <dbReference type="Pfam" id="PF01526"/>
    </source>
</evidence>
<evidence type="ECO:0000256" key="4">
    <source>
        <dbReference type="ARBA" id="ARBA00023172"/>
    </source>
</evidence>
<organism evidence="8 9">
    <name type="scientific">Polaromonas aquatica</name>
    <dbReference type="NCBI Taxonomy" id="332657"/>
    <lineage>
        <taxon>Bacteria</taxon>
        <taxon>Pseudomonadati</taxon>
        <taxon>Pseudomonadota</taxon>
        <taxon>Betaproteobacteria</taxon>
        <taxon>Burkholderiales</taxon>
        <taxon>Comamonadaceae</taxon>
        <taxon>Polaromonas</taxon>
    </lineage>
</organism>
<protein>
    <submittedName>
        <fullName evidence="8">Tn3 family transposase</fullName>
    </submittedName>
</protein>
<keyword evidence="9" id="KW-1185">Reference proteome</keyword>
<name>A0ABW1TU17_9BURK</name>
<dbReference type="RefSeq" id="WP_371436029.1">
    <property type="nucleotide sequence ID" value="NZ_JBHSRS010000015.1"/>
</dbReference>
<dbReference type="EMBL" id="JBHSRS010000015">
    <property type="protein sequence ID" value="MFC6281034.1"/>
    <property type="molecule type" value="Genomic_DNA"/>
</dbReference>
<keyword evidence="3" id="KW-0238">DNA-binding</keyword>
<proteinExistence type="inferred from homology"/>
<evidence type="ECO:0000313" key="8">
    <source>
        <dbReference type="EMBL" id="MFC6281034.1"/>
    </source>
</evidence>
<evidence type="ECO:0000313" key="9">
    <source>
        <dbReference type="Proteomes" id="UP001596270"/>
    </source>
</evidence>
<keyword evidence="4" id="KW-0233">DNA recombination</keyword>
<evidence type="ECO:0000256" key="5">
    <source>
        <dbReference type="SAM" id="MobiDB-lite"/>
    </source>
</evidence>
<accession>A0ABW1TU17</accession>
<evidence type="ECO:0000256" key="1">
    <source>
        <dbReference type="ARBA" id="ARBA00009402"/>
    </source>
</evidence>
<evidence type="ECO:0000256" key="2">
    <source>
        <dbReference type="ARBA" id="ARBA00022578"/>
    </source>
</evidence>
<dbReference type="InterPro" id="IPR002513">
    <property type="entry name" value="Tn3_Tnp_DDE_dom"/>
</dbReference>
<comment type="caution">
    <text evidence="8">The sequence shown here is derived from an EMBL/GenBank/DDBJ whole genome shotgun (WGS) entry which is preliminary data.</text>
</comment>
<feature type="region of interest" description="Disordered" evidence="5">
    <location>
        <begin position="984"/>
        <end position="1013"/>
    </location>
</feature>
<dbReference type="InterPro" id="IPR025296">
    <property type="entry name" value="DUF4158"/>
</dbReference>
<dbReference type="Pfam" id="PF01526">
    <property type="entry name" value="DDE_Tnp_Tn3"/>
    <property type="match status" value="1"/>
</dbReference>
<evidence type="ECO:0000256" key="3">
    <source>
        <dbReference type="ARBA" id="ARBA00023125"/>
    </source>
</evidence>
<evidence type="ECO:0000259" key="7">
    <source>
        <dbReference type="Pfam" id="PF13700"/>
    </source>
</evidence>
<dbReference type="InterPro" id="IPR047653">
    <property type="entry name" value="Tn3-like_transpos"/>
</dbReference>
<dbReference type="Pfam" id="PF13700">
    <property type="entry name" value="DUF4158"/>
    <property type="match status" value="1"/>
</dbReference>
<gene>
    <name evidence="8" type="ORF">ACFQND_07295</name>
</gene>
<sequence length="1013" mass="115947">MASIERTAYPRFQRLLTAQDLQRLFSPAPQELSWVNGFARQSDRRLALMVQLKCFQFLHYFCTIDQIPPEVIEHISACMGLPPQQEITYPSAHRSLYRHHEAVRKLLGVQPFTGPRARSDAVRIAREVSLIVNTRIDIINILIAELVRLDYELPMFGALVKIAEKEHEAAEQALYTGVWQRLTVVQRRWLDELLLSKLPERQTRYNDLKRSAKKASRQHLDQLLEQLRWLESLPDSDALLEGVPATRLKHLSEMAAVMDAGEMKDLSPPKRHTLTLALMRQMRVRARDDIAEMFIRRIGACHNSARDELQAIQARQRELSEELVAKLDDVLELLAQDLDDAETGRRVRELLAPHGSLEQLRADCEAIRVWSGKNHLPLLWKPFSSWRAAMFRMACALRFEATTQDRHLIDALKIVLANENRKAEWVADEVNLSFASQRWHKLVRRSHGHGHPTNRRHLEVCVFSHLSSDLRSGDVSIDGSEAFADDRKQLLPWEECQKRLAVYCERAGIAATAQGFCDSLKRLLTDTAAEVDREFPHHAADVTISPGGEPTVKRTTAKEIPASAVALHTTIGNRVAPRDLLDILLNINHWTDFTRHFGPLSGDDARLRNARARYLLTTFSLGTGLGVNQAARHLANQVSPHQLSYANRHHMGLEQLDAAHRDMTELYLRLQLPKKWGDGTKVAADGTQYDFYDQNLLVGMHFRYKKMGAVAYRHVADNYIAVFHHFIPPGVLEAIYVIEGLHKAGLSVEADTVYSDTHGQSETVFAFTHLLGIQLMPRIRNWKDLKFYRPNKGTHYKHIDRIFTDVVNWRLILDHWKDLMQIAISIQAGRIASPMLLRKLSNESRHNRLFAAARELGRVLRTVYLLRWINSKEMRQEVTGETNKIESYHAFTKWLNFGGDVITENDPVEQQKRLRYIDLVASAVILQNTVDMMRVIEDLRAEGVEVNEADEVFLSPYGTSTTKRFGSFHLDLKKPPEPWLRESQFRQAAKQARAASDKMKDNTTPTKGKRGKK</sequence>
<keyword evidence="2" id="KW-0815">Transposition</keyword>
<comment type="similarity">
    <text evidence="1">Belongs to the transposase 7 family.</text>
</comment>